<proteinExistence type="predicted"/>
<accession>A0A4V0WM23</accession>
<dbReference type="Proteomes" id="UP000315095">
    <property type="component" value="Unassembled WGS sequence"/>
</dbReference>
<comment type="caution">
    <text evidence="1">The sequence shown here is derived from an EMBL/GenBank/DDBJ whole genome shotgun (WGS) entry which is preliminary data.</text>
</comment>
<sequence length="57" mass="5966">MRALPWRNMAAAGQAGPIVCYDILISNIYDPLMGGGSTTPYAGYGLHPAYGAGVYMA</sequence>
<keyword evidence="2" id="KW-1185">Reference proteome</keyword>
<organism evidence="1 2">
    <name type="scientific">Komagataeibacter diospyri</name>
    <dbReference type="NCBI Taxonomy" id="1932662"/>
    <lineage>
        <taxon>Bacteria</taxon>
        <taxon>Pseudomonadati</taxon>
        <taxon>Pseudomonadota</taxon>
        <taxon>Alphaproteobacteria</taxon>
        <taxon>Acetobacterales</taxon>
        <taxon>Acetobacteraceae</taxon>
        <taxon>Komagataeibacter</taxon>
    </lineage>
</organism>
<dbReference type="EMBL" id="BDLU01000011">
    <property type="protein sequence ID" value="GCE82172.1"/>
    <property type="molecule type" value="Genomic_DNA"/>
</dbReference>
<reference evidence="2" key="1">
    <citation type="submission" date="2017-01" db="EMBL/GenBank/DDBJ databases">
        <title>Komagataeibacter sp. MSKU9 whole genome sequencing project.</title>
        <authorList>
            <person name="Matsutani M."/>
            <person name="Naloka K."/>
            <person name="Theeragool G."/>
            <person name="Yakushi T."/>
            <person name="Matsushita K."/>
        </authorList>
    </citation>
    <scope>NUCLEOTIDE SEQUENCE [LARGE SCALE GENOMIC DNA]</scope>
    <source>
        <strain evidence="2">MSKU9</strain>
    </source>
</reference>
<name>A0A4V0WM23_9PROT</name>
<evidence type="ECO:0000313" key="1">
    <source>
        <dbReference type="EMBL" id="GCE82172.1"/>
    </source>
</evidence>
<dbReference type="AlphaFoldDB" id="A0A4V0WM23"/>
<protein>
    <submittedName>
        <fullName evidence="1">Uncharacterized protein</fullName>
    </submittedName>
</protein>
<gene>
    <name evidence="1" type="ORF">MSKU9_0313</name>
</gene>
<evidence type="ECO:0000313" key="2">
    <source>
        <dbReference type="Proteomes" id="UP000315095"/>
    </source>
</evidence>